<dbReference type="PANTHER" id="PTHR11439">
    <property type="entry name" value="GAG-POL-RELATED RETROTRANSPOSON"/>
    <property type="match status" value="1"/>
</dbReference>
<dbReference type="AlphaFoldDB" id="A0A9W7ITP8"/>
<dbReference type="PANTHER" id="PTHR11439:SF517">
    <property type="entry name" value="CYSTEINE-RICH RLK (RECEPTOR-LIKE PROTEIN KINASE) 8"/>
    <property type="match status" value="1"/>
</dbReference>
<dbReference type="OrthoDB" id="2551793at2759"/>
<keyword evidence="2" id="KW-1185">Reference proteome</keyword>
<organism evidence="1 2">
    <name type="scientific">Hibiscus trionum</name>
    <name type="common">Flower of an hour</name>
    <dbReference type="NCBI Taxonomy" id="183268"/>
    <lineage>
        <taxon>Eukaryota</taxon>
        <taxon>Viridiplantae</taxon>
        <taxon>Streptophyta</taxon>
        <taxon>Embryophyta</taxon>
        <taxon>Tracheophyta</taxon>
        <taxon>Spermatophyta</taxon>
        <taxon>Magnoliopsida</taxon>
        <taxon>eudicotyledons</taxon>
        <taxon>Gunneridae</taxon>
        <taxon>Pentapetalae</taxon>
        <taxon>rosids</taxon>
        <taxon>malvids</taxon>
        <taxon>Malvales</taxon>
        <taxon>Malvaceae</taxon>
        <taxon>Malvoideae</taxon>
        <taxon>Hibiscus</taxon>
    </lineage>
</organism>
<dbReference type="CDD" id="cd09272">
    <property type="entry name" value="RNase_HI_RT_Ty1"/>
    <property type="match status" value="1"/>
</dbReference>
<comment type="caution">
    <text evidence="1">The sequence shown here is derived from an EMBL/GenBank/DDBJ whole genome shotgun (WGS) entry which is preliminary data.</text>
</comment>
<gene>
    <name evidence="1" type="ORF">HRI_003914200</name>
</gene>
<proteinExistence type="predicted"/>
<dbReference type="Proteomes" id="UP001165190">
    <property type="component" value="Unassembled WGS sequence"/>
</dbReference>
<protein>
    <submittedName>
        <fullName evidence="1">Uncharacterized protein</fullName>
    </submittedName>
</protein>
<sequence>MSKPTKMHLQAAKRALMYLKGTVNYGIFYKRGVVSWSSRKQPLVTLSTTKAKFVAAVVCACQDAWMRRILEKLGSKDQVADVMTKPLKLEDFLRLRHMLGVCEVLDKLNT</sequence>
<name>A0A9W7ITP8_HIBTR</name>
<dbReference type="EMBL" id="BSYR01000036">
    <property type="protein sequence ID" value="GMJ02450.1"/>
    <property type="molecule type" value="Genomic_DNA"/>
</dbReference>
<accession>A0A9W7ITP8</accession>
<evidence type="ECO:0000313" key="1">
    <source>
        <dbReference type="EMBL" id="GMJ02450.1"/>
    </source>
</evidence>
<reference evidence="1" key="1">
    <citation type="submission" date="2023-05" db="EMBL/GenBank/DDBJ databases">
        <title>Genome and transcriptome analyses reveal genes involved in the formation of fine ridges on petal epidermal cells in Hibiscus trionum.</title>
        <authorList>
            <person name="Koshimizu S."/>
            <person name="Masuda S."/>
            <person name="Ishii T."/>
            <person name="Shirasu K."/>
            <person name="Hoshino A."/>
            <person name="Arita M."/>
        </authorList>
    </citation>
    <scope>NUCLEOTIDE SEQUENCE</scope>
    <source>
        <strain evidence="1">Hamamatsu line</strain>
    </source>
</reference>
<evidence type="ECO:0000313" key="2">
    <source>
        <dbReference type="Proteomes" id="UP001165190"/>
    </source>
</evidence>